<dbReference type="InterPro" id="IPR000719">
    <property type="entry name" value="Prot_kinase_dom"/>
</dbReference>
<dbReference type="InterPro" id="IPR050538">
    <property type="entry name" value="MAP_kinase_kinase_kinase"/>
</dbReference>
<evidence type="ECO:0000259" key="12">
    <source>
        <dbReference type="PROSITE" id="PS50011"/>
    </source>
</evidence>
<dbReference type="GO" id="GO:0005524">
    <property type="term" value="F:ATP binding"/>
    <property type="evidence" value="ECO:0007669"/>
    <property type="project" value="UniProtKB-UniRule"/>
</dbReference>
<evidence type="ECO:0000256" key="7">
    <source>
        <dbReference type="ARBA" id="ARBA00022840"/>
    </source>
</evidence>
<name>A0ABD1HKS7_SALDI</name>
<dbReference type="PANTHER" id="PTHR48016">
    <property type="entry name" value="MAP KINASE KINASE KINASE SSK2-RELATED-RELATED"/>
    <property type="match status" value="1"/>
</dbReference>
<dbReference type="InterPro" id="IPR011009">
    <property type="entry name" value="Kinase-like_dom_sf"/>
</dbReference>
<keyword evidence="5 10" id="KW-0547">Nucleotide-binding</keyword>
<dbReference type="EC" id="2.7.11.25" evidence="2"/>
<feature type="domain" description="Protein kinase" evidence="12">
    <location>
        <begin position="329"/>
        <end position="580"/>
    </location>
</feature>
<comment type="catalytic activity">
    <reaction evidence="8">
        <text>L-threonyl-[protein] + ATP = O-phospho-L-threonyl-[protein] + ADP + H(+)</text>
        <dbReference type="Rhea" id="RHEA:46608"/>
        <dbReference type="Rhea" id="RHEA-COMP:11060"/>
        <dbReference type="Rhea" id="RHEA-COMP:11605"/>
        <dbReference type="ChEBI" id="CHEBI:15378"/>
        <dbReference type="ChEBI" id="CHEBI:30013"/>
        <dbReference type="ChEBI" id="CHEBI:30616"/>
        <dbReference type="ChEBI" id="CHEBI:61977"/>
        <dbReference type="ChEBI" id="CHEBI:456216"/>
        <dbReference type="EC" id="2.7.11.25"/>
    </reaction>
</comment>
<keyword evidence="6 13" id="KW-0418">Kinase</keyword>
<feature type="region of interest" description="Disordered" evidence="11">
    <location>
        <begin position="285"/>
        <end position="319"/>
    </location>
</feature>
<sequence length="595" mass="66583">MKMHRFPKLFSHRSGPRKSRADSSSSRRPAKPKSLERCNALRNVSYEFSPSSSASSSSQSPEESQSASSLDLYGGKTTSFRVDGTEGEFQLICEAFGFSGIDDFAISQEDYEAMKVGSSSPGMISKKLEPLCQETEFHCDGVVKYSYGNGNIRAIDVINRKMEGLPVRNLENSFGVASKQLGVTCDFDHAKRCRGVSELSKRLEDGVTFIDKLSVRSKPSHMNGIKGARPTIVVPDWDTSTGFLQERDPCIPKFQNRFFSNNEDTEVVSRDRTEQEKDARVEMMTTEENRALSESCSFSSNEDDSSSSMTEPMSSISSNERHGRAIYDWQKGELLGRGTFGSVYEGIADGGFFFAVKEVSLLDQGEDGKQCVFQLEQEIALLSQFEHENIVRYYGTEKKGTHLCIFLELVTQGSLLRLYQKYDLRVPQVSGYTRQILHGLKYLHDRDVIHRDIKCANILVHTNGLVKLADFGLAKASKLNEVKSCKGTAFWMAPEVVRSKGYGLAADIWSLGCTVLEMLTRRFPYFGLEYMTALYKIGQGVRPDVPDTLSSDARNFILQCLQIDPSLRPTAAELLDHPFVKRPLSSSAHSFGWQF</sequence>
<evidence type="ECO:0000256" key="1">
    <source>
        <dbReference type="ARBA" id="ARBA00006529"/>
    </source>
</evidence>
<dbReference type="Gene3D" id="1.10.510.10">
    <property type="entry name" value="Transferase(Phosphotransferase) domain 1"/>
    <property type="match status" value="1"/>
</dbReference>
<evidence type="ECO:0000313" key="13">
    <source>
        <dbReference type="EMBL" id="KAL1557047.1"/>
    </source>
</evidence>
<dbReference type="PROSITE" id="PS00107">
    <property type="entry name" value="PROTEIN_KINASE_ATP"/>
    <property type="match status" value="1"/>
</dbReference>
<evidence type="ECO:0000256" key="11">
    <source>
        <dbReference type="SAM" id="MobiDB-lite"/>
    </source>
</evidence>
<feature type="binding site" evidence="10">
    <location>
        <position position="357"/>
    </location>
    <ligand>
        <name>ATP</name>
        <dbReference type="ChEBI" id="CHEBI:30616"/>
    </ligand>
</feature>
<evidence type="ECO:0000256" key="9">
    <source>
        <dbReference type="ARBA" id="ARBA00048329"/>
    </source>
</evidence>
<keyword evidence="3" id="KW-0723">Serine/threonine-protein kinase</keyword>
<dbReference type="GO" id="GO:1902065">
    <property type="term" value="P:response to L-glutamate"/>
    <property type="evidence" value="ECO:0007669"/>
    <property type="project" value="UniProtKB-ARBA"/>
</dbReference>
<evidence type="ECO:0000256" key="3">
    <source>
        <dbReference type="ARBA" id="ARBA00022527"/>
    </source>
</evidence>
<dbReference type="InterPro" id="IPR008271">
    <property type="entry name" value="Ser/Thr_kinase_AS"/>
</dbReference>
<organism evidence="13 14">
    <name type="scientific">Salvia divinorum</name>
    <name type="common">Maria pastora</name>
    <name type="synonym">Diviner's sage</name>
    <dbReference type="NCBI Taxonomy" id="28513"/>
    <lineage>
        <taxon>Eukaryota</taxon>
        <taxon>Viridiplantae</taxon>
        <taxon>Streptophyta</taxon>
        <taxon>Embryophyta</taxon>
        <taxon>Tracheophyta</taxon>
        <taxon>Spermatophyta</taxon>
        <taxon>Magnoliopsida</taxon>
        <taxon>eudicotyledons</taxon>
        <taxon>Gunneridae</taxon>
        <taxon>Pentapetalae</taxon>
        <taxon>asterids</taxon>
        <taxon>lamiids</taxon>
        <taxon>Lamiales</taxon>
        <taxon>Lamiaceae</taxon>
        <taxon>Nepetoideae</taxon>
        <taxon>Mentheae</taxon>
        <taxon>Salviinae</taxon>
        <taxon>Salvia</taxon>
        <taxon>Salvia subgen. Calosphace</taxon>
    </lineage>
</organism>
<dbReference type="PROSITE" id="PS00108">
    <property type="entry name" value="PROTEIN_KINASE_ST"/>
    <property type="match status" value="1"/>
</dbReference>
<evidence type="ECO:0000313" key="14">
    <source>
        <dbReference type="Proteomes" id="UP001567538"/>
    </source>
</evidence>
<dbReference type="EMBL" id="JBEAFC010000005">
    <property type="protein sequence ID" value="KAL1557047.1"/>
    <property type="molecule type" value="Genomic_DNA"/>
</dbReference>
<dbReference type="PANTHER" id="PTHR48016:SF29">
    <property type="entry name" value="MITOGEN-ACTIVATED PROTEIN KINASE KINASE KINASE 1-RELATED"/>
    <property type="match status" value="1"/>
</dbReference>
<feature type="compositionally biased region" description="Low complexity" evidence="11">
    <location>
        <begin position="49"/>
        <end position="69"/>
    </location>
</feature>
<evidence type="ECO:0000256" key="10">
    <source>
        <dbReference type="PROSITE-ProRule" id="PRU10141"/>
    </source>
</evidence>
<feature type="compositionally biased region" description="Low complexity" evidence="11">
    <location>
        <begin position="293"/>
        <end position="318"/>
    </location>
</feature>
<evidence type="ECO:0000256" key="4">
    <source>
        <dbReference type="ARBA" id="ARBA00022679"/>
    </source>
</evidence>
<evidence type="ECO:0000256" key="6">
    <source>
        <dbReference type="ARBA" id="ARBA00022777"/>
    </source>
</evidence>
<dbReference type="SMART" id="SM00220">
    <property type="entry name" value="S_TKc"/>
    <property type="match status" value="1"/>
</dbReference>
<gene>
    <name evidence="13" type="ORF">AAHA92_12587</name>
</gene>
<dbReference type="PROSITE" id="PS50011">
    <property type="entry name" value="PROTEIN_KINASE_DOM"/>
    <property type="match status" value="1"/>
</dbReference>
<keyword evidence="7 10" id="KW-0067">ATP-binding</keyword>
<evidence type="ECO:0000256" key="2">
    <source>
        <dbReference type="ARBA" id="ARBA00012406"/>
    </source>
</evidence>
<evidence type="ECO:0000256" key="8">
    <source>
        <dbReference type="ARBA" id="ARBA00047559"/>
    </source>
</evidence>
<reference evidence="13 14" key="1">
    <citation type="submission" date="2024-06" db="EMBL/GenBank/DDBJ databases">
        <title>A chromosome level genome sequence of Diviner's sage (Salvia divinorum).</title>
        <authorList>
            <person name="Ford S.A."/>
            <person name="Ro D.-K."/>
            <person name="Ness R.W."/>
            <person name="Phillips M.A."/>
        </authorList>
    </citation>
    <scope>NUCLEOTIDE SEQUENCE [LARGE SCALE GENOMIC DNA]</scope>
    <source>
        <strain evidence="13">SAF-2024a</strain>
        <tissue evidence="13">Leaf</tissue>
    </source>
</reference>
<feature type="region of interest" description="Disordered" evidence="11">
    <location>
        <begin position="1"/>
        <end position="71"/>
    </location>
</feature>
<protein>
    <recommendedName>
        <fullName evidence="2">mitogen-activated protein kinase kinase kinase</fullName>
        <ecNumber evidence="2">2.7.11.25</ecNumber>
    </recommendedName>
</protein>
<dbReference type="Proteomes" id="UP001567538">
    <property type="component" value="Unassembled WGS sequence"/>
</dbReference>
<comment type="catalytic activity">
    <reaction evidence="9">
        <text>L-seryl-[protein] + ATP = O-phospho-L-seryl-[protein] + ADP + H(+)</text>
        <dbReference type="Rhea" id="RHEA:17989"/>
        <dbReference type="Rhea" id="RHEA-COMP:9863"/>
        <dbReference type="Rhea" id="RHEA-COMP:11604"/>
        <dbReference type="ChEBI" id="CHEBI:15378"/>
        <dbReference type="ChEBI" id="CHEBI:29999"/>
        <dbReference type="ChEBI" id="CHEBI:30616"/>
        <dbReference type="ChEBI" id="CHEBI:83421"/>
        <dbReference type="ChEBI" id="CHEBI:456216"/>
        <dbReference type="EC" id="2.7.11.25"/>
    </reaction>
</comment>
<dbReference type="Pfam" id="PF00069">
    <property type="entry name" value="Pkinase"/>
    <property type="match status" value="1"/>
</dbReference>
<dbReference type="FunFam" id="1.10.510.10:FF:000359">
    <property type="entry name" value="Mitogen-activated protein kinase 1, putative, expressed"/>
    <property type="match status" value="1"/>
</dbReference>
<comment type="caution">
    <text evidence="13">The sequence shown here is derived from an EMBL/GenBank/DDBJ whole genome shotgun (WGS) entry which is preliminary data.</text>
</comment>
<dbReference type="InterPro" id="IPR017441">
    <property type="entry name" value="Protein_kinase_ATP_BS"/>
</dbReference>
<accession>A0ABD1HKS7</accession>
<proteinExistence type="inferred from homology"/>
<keyword evidence="4 13" id="KW-0808">Transferase</keyword>
<comment type="similarity">
    <text evidence="1">Belongs to the protein kinase superfamily. STE Ser/Thr protein kinase family. MAP kinase kinase kinase subfamily.</text>
</comment>
<dbReference type="GO" id="GO:0004709">
    <property type="term" value="F:MAP kinase kinase kinase activity"/>
    <property type="evidence" value="ECO:0007669"/>
    <property type="project" value="UniProtKB-EC"/>
</dbReference>
<dbReference type="AlphaFoldDB" id="A0ABD1HKS7"/>
<feature type="compositionally biased region" description="Basic residues" evidence="11">
    <location>
        <begin position="1"/>
        <end position="18"/>
    </location>
</feature>
<evidence type="ECO:0000256" key="5">
    <source>
        <dbReference type="ARBA" id="ARBA00022741"/>
    </source>
</evidence>
<keyword evidence="14" id="KW-1185">Reference proteome</keyword>
<dbReference type="SUPFAM" id="SSF56112">
    <property type="entry name" value="Protein kinase-like (PK-like)"/>
    <property type="match status" value="1"/>
</dbReference>